<dbReference type="AlphaFoldDB" id="A0A9P4S1Z6"/>
<gene>
    <name evidence="1" type="ORF">M501DRAFT_999833</name>
</gene>
<sequence length="57" mass="6577">MHSLPIAPLFPHILDKHLMRHSISRPHTYRKALSHTYGENGVKRIPISNHLTVDARD</sequence>
<dbReference type="EMBL" id="MU006114">
    <property type="protein sequence ID" value="KAF2834818.1"/>
    <property type="molecule type" value="Genomic_DNA"/>
</dbReference>
<comment type="caution">
    <text evidence="1">The sequence shown here is derived from an EMBL/GenBank/DDBJ whole genome shotgun (WGS) entry which is preliminary data.</text>
</comment>
<evidence type="ECO:0000313" key="1">
    <source>
        <dbReference type="EMBL" id="KAF2834818.1"/>
    </source>
</evidence>
<organism evidence="1 2">
    <name type="scientific">Patellaria atrata CBS 101060</name>
    <dbReference type="NCBI Taxonomy" id="1346257"/>
    <lineage>
        <taxon>Eukaryota</taxon>
        <taxon>Fungi</taxon>
        <taxon>Dikarya</taxon>
        <taxon>Ascomycota</taxon>
        <taxon>Pezizomycotina</taxon>
        <taxon>Dothideomycetes</taxon>
        <taxon>Dothideomycetes incertae sedis</taxon>
        <taxon>Patellariales</taxon>
        <taxon>Patellariaceae</taxon>
        <taxon>Patellaria</taxon>
    </lineage>
</organism>
<name>A0A9P4S1Z6_9PEZI</name>
<keyword evidence="2" id="KW-1185">Reference proteome</keyword>
<reference evidence="1" key="1">
    <citation type="journal article" date="2020" name="Stud. Mycol.">
        <title>101 Dothideomycetes genomes: a test case for predicting lifestyles and emergence of pathogens.</title>
        <authorList>
            <person name="Haridas S."/>
            <person name="Albert R."/>
            <person name="Binder M."/>
            <person name="Bloem J."/>
            <person name="Labutti K."/>
            <person name="Salamov A."/>
            <person name="Andreopoulos B."/>
            <person name="Baker S."/>
            <person name="Barry K."/>
            <person name="Bills G."/>
            <person name="Bluhm B."/>
            <person name="Cannon C."/>
            <person name="Castanera R."/>
            <person name="Culley D."/>
            <person name="Daum C."/>
            <person name="Ezra D."/>
            <person name="Gonzalez J."/>
            <person name="Henrissat B."/>
            <person name="Kuo A."/>
            <person name="Liang C."/>
            <person name="Lipzen A."/>
            <person name="Lutzoni F."/>
            <person name="Magnuson J."/>
            <person name="Mondo S."/>
            <person name="Nolan M."/>
            <person name="Ohm R."/>
            <person name="Pangilinan J."/>
            <person name="Park H.-J."/>
            <person name="Ramirez L."/>
            <person name="Alfaro M."/>
            <person name="Sun H."/>
            <person name="Tritt A."/>
            <person name="Yoshinaga Y."/>
            <person name="Zwiers L.-H."/>
            <person name="Turgeon B."/>
            <person name="Goodwin S."/>
            <person name="Spatafora J."/>
            <person name="Crous P."/>
            <person name="Grigoriev I."/>
        </authorList>
    </citation>
    <scope>NUCLEOTIDE SEQUENCE</scope>
    <source>
        <strain evidence="1">CBS 101060</strain>
    </source>
</reference>
<accession>A0A9P4S1Z6</accession>
<proteinExistence type="predicted"/>
<dbReference type="Proteomes" id="UP000799429">
    <property type="component" value="Unassembled WGS sequence"/>
</dbReference>
<protein>
    <submittedName>
        <fullName evidence="1">Uncharacterized protein</fullName>
    </submittedName>
</protein>
<evidence type="ECO:0000313" key="2">
    <source>
        <dbReference type="Proteomes" id="UP000799429"/>
    </source>
</evidence>